<organism evidence="25 26">
    <name type="scientific">Quercus rubra</name>
    <name type="common">Northern red oak</name>
    <name type="synonym">Quercus borealis</name>
    <dbReference type="NCBI Taxonomy" id="3512"/>
    <lineage>
        <taxon>Eukaryota</taxon>
        <taxon>Viridiplantae</taxon>
        <taxon>Streptophyta</taxon>
        <taxon>Embryophyta</taxon>
        <taxon>Tracheophyta</taxon>
        <taxon>Spermatophyta</taxon>
        <taxon>Magnoliopsida</taxon>
        <taxon>eudicotyledons</taxon>
        <taxon>Gunneridae</taxon>
        <taxon>Pentapetalae</taxon>
        <taxon>rosids</taxon>
        <taxon>fabids</taxon>
        <taxon>Fagales</taxon>
        <taxon>Fagaceae</taxon>
        <taxon>Quercus</taxon>
    </lineage>
</organism>
<comment type="caution">
    <text evidence="25">The sequence shown here is derived from an EMBL/GenBank/DDBJ whole genome shotgun (WGS) entry which is preliminary data.</text>
</comment>
<dbReference type="EMBL" id="JAXUIC010000010">
    <property type="protein sequence ID" value="KAK4567014.1"/>
    <property type="molecule type" value="Genomic_DNA"/>
</dbReference>
<dbReference type="PRINTS" id="PR00019">
    <property type="entry name" value="LEURICHRPT"/>
</dbReference>
<dbReference type="SUPFAM" id="SSF56112">
    <property type="entry name" value="Protein kinase-like (PK-like)"/>
    <property type="match status" value="1"/>
</dbReference>
<dbReference type="Pfam" id="PF00560">
    <property type="entry name" value="LRR_1"/>
    <property type="match status" value="8"/>
</dbReference>
<dbReference type="FunFam" id="3.80.10.10:FF:000275">
    <property type="entry name" value="Leucine-rich repeat receptor-like protein kinase"/>
    <property type="match status" value="1"/>
</dbReference>
<keyword evidence="9" id="KW-0808">Transferase</keyword>
<keyword evidence="17 23" id="KW-0472">Membrane</keyword>
<keyword evidence="13 22" id="KW-0547">Nucleotide-binding</keyword>
<keyword evidence="18" id="KW-0675">Receptor</keyword>
<dbReference type="Proteomes" id="UP001324115">
    <property type="component" value="Unassembled WGS sequence"/>
</dbReference>
<name>A0AAN7EAQ4_QUERU</name>
<comment type="catalytic activity">
    <reaction evidence="20">
        <text>L-threonyl-[protein] + ATP = O-phospho-L-threonyl-[protein] + ADP + H(+)</text>
        <dbReference type="Rhea" id="RHEA:46608"/>
        <dbReference type="Rhea" id="RHEA-COMP:11060"/>
        <dbReference type="Rhea" id="RHEA-COMP:11605"/>
        <dbReference type="ChEBI" id="CHEBI:15378"/>
        <dbReference type="ChEBI" id="CHEBI:30013"/>
        <dbReference type="ChEBI" id="CHEBI:30616"/>
        <dbReference type="ChEBI" id="CHEBI:61977"/>
        <dbReference type="ChEBI" id="CHEBI:456216"/>
        <dbReference type="EC" id="2.7.11.1"/>
    </reaction>
</comment>
<evidence type="ECO:0000256" key="14">
    <source>
        <dbReference type="ARBA" id="ARBA00022777"/>
    </source>
</evidence>
<evidence type="ECO:0000256" key="20">
    <source>
        <dbReference type="ARBA" id="ARBA00047899"/>
    </source>
</evidence>
<dbReference type="Gene3D" id="3.80.10.10">
    <property type="entry name" value="Ribonuclease Inhibitor"/>
    <property type="match status" value="4"/>
</dbReference>
<dbReference type="Pfam" id="PF13855">
    <property type="entry name" value="LRR_8"/>
    <property type="match status" value="1"/>
</dbReference>
<dbReference type="Pfam" id="PF00069">
    <property type="entry name" value="Pkinase"/>
    <property type="match status" value="1"/>
</dbReference>
<evidence type="ECO:0000256" key="3">
    <source>
        <dbReference type="ARBA" id="ARBA00009592"/>
    </source>
</evidence>
<dbReference type="PROSITE" id="PS00107">
    <property type="entry name" value="PROTEIN_KINASE_ATP"/>
    <property type="match status" value="1"/>
</dbReference>
<evidence type="ECO:0000256" key="19">
    <source>
        <dbReference type="ARBA" id="ARBA00023180"/>
    </source>
</evidence>
<dbReference type="GO" id="GO:0005886">
    <property type="term" value="C:plasma membrane"/>
    <property type="evidence" value="ECO:0007669"/>
    <property type="project" value="UniProtKB-SubCell"/>
</dbReference>
<evidence type="ECO:0000256" key="10">
    <source>
        <dbReference type="ARBA" id="ARBA00022692"/>
    </source>
</evidence>
<evidence type="ECO:0000256" key="1">
    <source>
        <dbReference type="ARBA" id="ARBA00004251"/>
    </source>
</evidence>
<dbReference type="Gene3D" id="3.30.200.20">
    <property type="entry name" value="Phosphorylase Kinase, domain 1"/>
    <property type="match status" value="1"/>
</dbReference>
<evidence type="ECO:0000313" key="26">
    <source>
        <dbReference type="Proteomes" id="UP001324115"/>
    </source>
</evidence>
<dbReference type="GO" id="GO:0033612">
    <property type="term" value="F:receptor serine/threonine kinase binding"/>
    <property type="evidence" value="ECO:0007669"/>
    <property type="project" value="TreeGrafter"/>
</dbReference>
<keyword evidence="7" id="KW-0597">Phosphoprotein</keyword>
<feature type="binding site" evidence="22">
    <location>
        <position position="776"/>
    </location>
    <ligand>
        <name>ATP</name>
        <dbReference type="ChEBI" id="CHEBI:30616"/>
    </ligand>
</feature>
<dbReference type="InterPro" id="IPR050647">
    <property type="entry name" value="Plant_LRR-RLKs"/>
</dbReference>
<comment type="catalytic activity">
    <reaction evidence="21">
        <text>L-seryl-[protein] + ATP = O-phospho-L-seryl-[protein] + ADP + H(+)</text>
        <dbReference type="Rhea" id="RHEA:17989"/>
        <dbReference type="Rhea" id="RHEA-COMP:9863"/>
        <dbReference type="Rhea" id="RHEA-COMP:11604"/>
        <dbReference type="ChEBI" id="CHEBI:15378"/>
        <dbReference type="ChEBI" id="CHEBI:29999"/>
        <dbReference type="ChEBI" id="CHEBI:30616"/>
        <dbReference type="ChEBI" id="CHEBI:83421"/>
        <dbReference type="ChEBI" id="CHEBI:456216"/>
        <dbReference type="EC" id="2.7.11.1"/>
    </reaction>
</comment>
<dbReference type="InterPro" id="IPR011009">
    <property type="entry name" value="Kinase-like_dom_sf"/>
</dbReference>
<evidence type="ECO:0000256" key="21">
    <source>
        <dbReference type="ARBA" id="ARBA00048679"/>
    </source>
</evidence>
<proteinExistence type="inferred from homology"/>
<keyword evidence="14" id="KW-0418">Kinase</keyword>
<dbReference type="GO" id="GO:0005524">
    <property type="term" value="F:ATP binding"/>
    <property type="evidence" value="ECO:0007669"/>
    <property type="project" value="UniProtKB-UniRule"/>
</dbReference>
<evidence type="ECO:0000256" key="4">
    <source>
        <dbReference type="ARBA" id="ARBA00012513"/>
    </source>
</evidence>
<keyword evidence="12" id="KW-0677">Repeat</keyword>
<dbReference type="PANTHER" id="PTHR48056">
    <property type="entry name" value="LRR RECEPTOR-LIKE SERINE/THREONINE-PROTEIN KINASE-RELATED"/>
    <property type="match status" value="1"/>
</dbReference>
<comment type="similarity">
    <text evidence="3">Belongs to the RLP family.</text>
</comment>
<evidence type="ECO:0000256" key="22">
    <source>
        <dbReference type="PROSITE-ProRule" id="PRU10141"/>
    </source>
</evidence>
<dbReference type="EC" id="2.7.11.1" evidence="4"/>
<dbReference type="FunFam" id="3.80.10.10:FF:000288">
    <property type="entry name" value="LRR receptor-like serine/threonine-protein kinase EFR"/>
    <property type="match status" value="1"/>
</dbReference>
<keyword evidence="16 23" id="KW-1133">Transmembrane helix</keyword>
<evidence type="ECO:0000256" key="13">
    <source>
        <dbReference type="ARBA" id="ARBA00022741"/>
    </source>
</evidence>
<dbReference type="FunFam" id="3.30.200.20:FF:000432">
    <property type="entry name" value="LRR receptor-like serine/threonine-protein kinase EFR"/>
    <property type="match status" value="1"/>
</dbReference>
<dbReference type="SMART" id="SM00369">
    <property type="entry name" value="LRR_TYP"/>
    <property type="match status" value="8"/>
</dbReference>
<dbReference type="AlphaFoldDB" id="A0AAN7EAQ4"/>
<evidence type="ECO:0000256" key="17">
    <source>
        <dbReference type="ARBA" id="ARBA00023136"/>
    </source>
</evidence>
<keyword evidence="8" id="KW-0433">Leucine-rich repeat</keyword>
<keyword evidence="10 23" id="KW-0812">Transmembrane</keyword>
<dbReference type="SMART" id="SM00220">
    <property type="entry name" value="S_TKc"/>
    <property type="match status" value="1"/>
</dbReference>
<evidence type="ECO:0000256" key="8">
    <source>
        <dbReference type="ARBA" id="ARBA00022614"/>
    </source>
</evidence>
<feature type="domain" description="Protein kinase" evidence="24">
    <location>
        <begin position="747"/>
        <end position="1049"/>
    </location>
</feature>
<evidence type="ECO:0000256" key="18">
    <source>
        <dbReference type="ARBA" id="ARBA00023170"/>
    </source>
</evidence>
<evidence type="ECO:0000256" key="7">
    <source>
        <dbReference type="ARBA" id="ARBA00022553"/>
    </source>
</evidence>
<evidence type="ECO:0000256" key="12">
    <source>
        <dbReference type="ARBA" id="ARBA00022737"/>
    </source>
</evidence>
<dbReference type="InterPro" id="IPR001611">
    <property type="entry name" value="Leu-rich_rpt"/>
</dbReference>
<dbReference type="InterPro" id="IPR003591">
    <property type="entry name" value="Leu-rich_rpt_typical-subtyp"/>
</dbReference>
<dbReference type="InterPro" id="IPR013210">
    <property type="entry name" value="LRR_N_plant-typ"/>
</dbReference>
<evidence type="ECO:0000313" key="25">
    <source>
        <dbReference type="EMBL" id="KAK4567014.1"/>
    </source>
</evidence>
<sequence length="1057" mass="116044">MKMQAMNLRLLCSIQFQTILLLLVVLLHIKTLSVSGISIATSTYFGGNETDHQALLAFKTQITRDPENVFSSWNDSLHFCEWEGVTCGRKHRRVTVLDLQSRGLVGSLSPYIGNLSFIREIVLANNTIGGKIPNEVGRLFRLQVLRLTDNSFQGEIPANLSYCSDLKILRVGGNNLSGSIPKELASLSKLEFLALATNNLKGGIPPFFGNFSSLQVLSVGKNVFGGHIPDTLGQLRSLTYLALDGNKLSGHIPDTLGQLRSLTYLALYGNKLSGLIPLSLYNLSSITGLDLSQNKLSGSLPTNLFLTLPHLQGFLIYENQFTGSLPVSLSNASELQYFQVYMNNFTGKISVNFGGLHRLEVLLIGDTNLGSGDDDDEMNFFQSLVNCSRLQKIDLSRNQLKGTLPNVSGNLSTQLTLFAIDENLLFGEIPIGMGNLVNLTTLGMSGNKFSGTIPNDISSLKRLQRLDLSNNKLSGMLPITLGNLTSINELHLGNNKLQGTIPSSIENCQNLLLLDLSQNNLTGIIPKQLFAVSMLSIRLSLAQNFFVGSLPFEVGNFIHLKELDLSENKLSGKIPSSLASCTSLEYLYVEGNLFQGEIPTSLSSSRGIQVMDLSRNNFSSQIPNFLEKLSLMNLNLSFNDFQGEVPTKGVFANASAISLIGNSRLCGGISELKLPRCSTKEEKKIKWPFALKVVISMACVILVITIVSFFLFYWRKNKRNDNSSESSLKQSFLRVSYQMLLKATDGFSSANLIGVGSFGSVYKGILGEDRSVVAIKVLNIQCQGAFRSFISECEALKNIRHRNLVKIITSCSSVDFRGNDFKALVYEFMPNGSLENWLHIDLETNIMQVEIQNLTILQRTNIAIDVACALDYLHHHCPTPVVHCDIKPSNILFDCDMIAHVGDFGLAKFLLRPTNSKESSSIGIRGTIGYTPPEYGLGSEVSTKGDVYSYGILLLEMITGKRPTNSVFEGGLNLHNYASMALPDGVMEVVDPKLLNNVDEVLGNHNGSLANKIKECLISMVKVGVACSMELPQERWDISKAISELHLVRDIILGARI</sequence>
<keyword evidence="19" id="KW-0325">Glycoprotein</keyword>
<keyword evidence="5" id="KW-1003">Cell membrane</keyword>
<evidence type="ECO:0000256" key="16">
    <source>
        <dbReference type="ARBA" id="ARBA00022989"/>
    </source>
</evidence>
<dbReference type="InterPro" id="IPR017441">
    <property type="entry name" value="Protein_kinase_ATP_BS"/>
</dbReference>
<evidence type="ECO:0000256" key="15">
    <source>
        <dbReference type="ARBA" id="ARBA00022840"/>
    </source>
</evidence>
<comment type="similarity">
    <text evidence="2">Belongs to the protein kinase superfamily. Ser/Thr protein kinase family.</text>
</comment>
<gene>
    <name evidence="25" type="ORF">RGQ29_003026</name>
</gene>
<dbReference type="GO" id="GO:0004674">
    <property type="term" value="F:protein serine/threonine kinase activity"/>
    <property type="evidence" value="ECO:0007669"/>
    <property type="project" value="UniProtKB-KW"/>
</dbReference>
<dbReference type="InterPro" id="IPR008271">
    <property type="entry name" value="Ser/Thr_kinase_AS"/>
</dbReference>
<dbReference type="PROSITE" id="PS00108">
    <property type="entry name" value="PROTEIN_KINASE_ST"/>
    <property type="match status" value="1"/>
</dbReference>
<keyword evidence="11" id="KW-0732">Signal</keyword>
<comment type="subcellular location">
    <subcellularLocation>
        <location evidence="1">Cell membrane</location>
        <topology evidence="1">Single-pass type I membrane protein</topology>
    </subcellularLocation>
</comment>
<dbReference type="Pfam" id="PF08263">
    <property type="entry name" value="LRRNT_2"/>
    <property type="match status" value="1"/>
</dbReference>
<evidence type="ECO:0000256" key="11">
    <source>
        <dbReference type="ARBA" id="ARBA00022729"/>
    </source>
</evidence>
<dbReference type="Gene3D" id="1.10.510.10">
    <property type="entry name" value="Transferase(Phosphotransferase) domain 1"/>
    <property type="match status" value="1"/>
</dbReference>
<accession>A0AAN7EAQ4</accession>
<dbReference type="SUPFAM" id="SSF52058">
    <property type="entry name" value="L domain-like"/>
    <property type="match status" value="3"/>
</dbReference>
<feature type="transmembrane region" description="Helical" evidence="23">
    <location>
        <begin position="689"/>
        <end position="714"/>
    </location>
</feature>
<dbReference type="InterPro" id="IPR000719">
    <property type="entry name" value="Prot_kinase_dom"/>
</dbReference>
<dbReference type="FunFam" id="3.80.10.10:FF:000299">
    <property type="entry name" value="Piriformospora indica-insensitive protein 2"/>
    <property type="match status" value="1"/>
</dbReference>
<keyword evidence="6" id="KW-0723">Serine/threonine-protein kinase</keyword>
<dbReference type="InterPro" id="IPR032675">
    <property type="entry name" value="LRR_dom_sf"/>
</dbReference>
<evidence type="ECO:0000256" key="5">
    <source>
        <dbReference type="ARBA" id="ARBA00022475"/>
    </source>
</evidence>
<protein>
    <recommendedName>
        <fullName evidence="4">non-specific serine/threonine protein kinase</fullName>
        <ecNumber evidence="4">2.7.11.1</ecNumber>
    </recommendedName>
</protein>
<evidence type="ECO:0000256" key="6">
    <source>
        <dbReference type="ARBA" id="ARBA00022527"/>
    </source>
</evidence>
<dbReference type="PANTHER" id="PTHR48056:SF89">
    <property type="entry name" value="OS06G0585982 PROTEIN"/>
    <property type="match status" value="1"/>
</dbReference>
<evidence type="ECO:0000256" key="23">
    <source>
        <dbReference type="SAM" id="Phobius"/>
    </source>
</evidence>
<evidence type="ECO:0000256" key="2">
    <source>
        <dbReference type="ARBA" id="ARBA00008684"/>
    </source>
</evidence>
<evidence type="ECO:0000259" key="24">
    <source>
        <dbReference type="PROSITE" id="PS50011"/>
    </source>
</evidence>
<keyword evidence="26" id="KW-1185">Reference proteome</keyword>
<keyword evidence="15 22" id="KW-0067">ATP-binding</keyword>
<dbReference type="PROSITE" id="PS50011">
    <property type="entry name" value="PROTEIN_KINASE_DOM"/>
    <property type="match status" value="1"/>
</dbReference>
<reference evidence="25 26" key="1">
    <citation type="journal article" date="2023" name="G3 (Bethesda)">
        <title>A haplotype-resolved chromosome-scale genome for Quercus rubra L. provides insights into the genetics of adaptive traits for red oak species.</title>
        <authorList>
            <person name="Kapoor B."/>
            <person name="Jenkins J."/>
            <person name="Schmutz J."/>
            <person name="Zhebentyayeva T."/>
            <person name="Kuelheim C."/>
            <person name="Coggeshall M."/>
            <person name="Heim C."/>
            <person name="Lasky J.R."/>
            <person name="Leites L."/>
            <person name="Islam-Faridi N."/>
            <person name="Romero-Severson J."/>
            <person name="DeLeo V.L."/>
            <person name="Lucas S.M."/>
            <person name="Lazic D."/>
            <person name="Gailing O."/>
            <person name="Carlson J."/>
            <person name="Staton M."/>
        </authorList>
    </citation>
    <scope>NUCLEOTIDE SEQUENCE [LARGE SCALE GENOMIC DNA]</scope>
    <source>
        <strain evidence="25">Pseudo-F2</strain>
    </source>
</reference>
<evidence type="ECO:0000256" key="9">
    <source>
        <dbReference type="ARBA" id="ARBA00022679"/>
    </source>
</evidence>
<dbReference type="FunFam" id="1.10.510.10:FF:000358">
    <property type="entry name" value="Putative leucine-rich repeat receptor-like serine/threonine-protein kinase"/>
    <property type="match status" value="1"/>
</dbReference>